<protein>
    <submittedName>
        <fullName evidence="1 3">Uncharacterized protein</fullName>
    </submittedName>
</protein>
<organism evidence="3">
    <name type="scientific">Hydatigena taeniaeformis</name>
    <name type="common">Feline tapeworm</name>
    <name type="synonym">Taenia taeniaeformis</name>
    <dbReference type="NCBI Taxonomy" id="6205"/>
    <lineage>
        <taxon>Eukaryota</taxon>
        <taxon>Metazoa</taxon>
        <taxon>Spiralia</taxon>
        <taxon>Lophotrochozoa</taxon>
        <taxon>Platyhelminthes</taxon>
        <taxon>Cestoda</taxon>
        <taxon>Eucestoda</taxon>
        <taxon>Cyclophyllidea</taxon>
        <taxon>Taeniidae</taxon>
        <taxon>Hydatigera</taxon>
    </lineage>
</organism>
<name>A0A0R3X9P9_HYDTA</name>
<dbReference type="EMBL" id="UYWX01021483">
    <property type="protein sequence ID" value="VDM35239.1"/>
    <property type="molecule type" value="Genomic_DNA"/>
</dbReference>
<dbReference type="AlphaFoldDB" id="A0A0R3X9P9"/>
<reference evidence="1 2" key="2">
    <citation type="submission" date="2018-11" db="EMBL/GenBank/DDBJ databases">
        <authorList>
            <consortium name="Pathogen Informatics"/>
        </authorList>
    </citation>
    <scope>NUCLEOTIDE SEQUENCE [LARGE SCALE GENOMIC DNA]</scope>
</reference>
<gene>
    <name evidence="1" type="ORF">TTAC_LOCUS10259</name>
</gene>
<dbReference type="Proteomes" id="UP000274429">
    <property type="component" value="Unassembled WGS sequence"/>
</dbReference>
<evidence type="ECO:0000313" key="2">
    <source>
        <dbReference type="Proteomes" id="UP000274429"/>
    </source>
</evidence>
<evidence type="ECO:0000313" key="3">
    <source>
        <dbReference type="WBParaSite" id="TTAC_0001027401-mRNA-1"/>
    </source>
</evidence>
<evidence type="ECO:0000313" key="1">
    <source>
        <dbReference type="EMBL" id="VDM35239.1"/>
    </source>
</evidence>
<reference evidence="3" key="1">
    <citation type="submission" date="2017-02" db="UniProtKB">
        <authorList>
            <consortium name="WormBaseParasite"/>
        </authorList>
    </citation>
    <scope>IDENTIFICATION</scope>
</reference>
<dbReference type="WBParaSite" id="TTAC_0001027401-mRNA-1">
    <property type="protein sequence ID" value="TTAC_0001027401-mRNA-1"/>
    <property type="gene ID" value="TTAC_0001027401"/>
</dbReference>
<accession>A0A0R3X9P9</accession>
<sequence length="183" mass="19828">MQRARNGGRMPPLPPGSEQLEGVRLLHWLVSTRLITKDAIELATPTSLTTAEGEVDQRETIEAAAVLPLVTALLSVSLNPFVATRLLSLLEAATAIACNGTEGGGWWSGSGALPRLFDAVEAHLRVRLADRDLTNSPVYQPTTSVDWPLLQALFQVNLLPFMLTANLQLLIEVRMLSLLPVLS</sequence>
<keyword evidence="2" id="KW-1185">Reference proteome</keyword>
<proteinExistence type="predicted"/>
<dbReference type="STRING" id="6205.A0A0R3X9P9"/>